<protein>
    <submittedName>
        <fullName evidence="1">Uncharacterized protein</fullName>
    </submittedName>
</protein>
<dbReference type="EMBL" id="CP133621">
    <property type="protein sequence ID" value="WMV49863.1"/>
    <property type="molecule type" value="Genomic_DNA"/>
</dbReference>
<organism evidence="1 2">
    <name type="scientific">Solanum verrucosum</name>
    <dbReference type="NCBI Taxonomy" id="315347"/>
    <lineage>
        <taxon>Eukaryota</taxon>
        <taxon>Viridiplantae</taxon>
        <taxon>Streptophyta</taxon>
        <taxon>Embryophyta</taxon>
        <taxon>Tracheophyta</taxon>
        <taxon>Spermatophyta</taxon>
        <taxon>Magnoliopsida</taxon>
        <taxon>eudicotyledons</taxon>
        <taxon>Gunneridae</taxon>
        <taxon>Pentapetalae</taxon>
        <taxon>asterids</taxon>
        <taxon>lamiids</taxon>
        <taxon>Solanales</taxon>
        <taxon>Solanaceae</taxon>
        <taxon>Solanoideae</taxon>
        <taxon>Solaneae</taxon>
        <taxon>Solanum</taxon>
    </lineage>
</organism>
<evidence type="ECO:0000313" key="1">
    <source>
        <dbReference type="EMBL" id="WMV49863.1"/>
    </source>
</evidence>
<reference evidence="1" key="1">
    <citation type="submission" date="2023-08" db="EMBL/GenBank/DDBJ databases">
        <title>A de novo genome assembly of Solanum verrucosum Schlechtendal, a Mexican diploid species geographically isolated from the other diploid A-genome species in potato relatives.</title>
        <authorList>
            <person name="Hosaka K."/>
        </authorList>
    </citation>
    <scope>NUCLEOTIDE SEQUENCE</scope>
    <source>
        <tissue evidence="1">Young leaves</tissue>
    </source>
</reference>
<keyword evidence="2" id="KW-1185">Reference proteome</keyword>
<dbReference type="Proteomes" id="UP001234989">
    <property type="component" value="Chromosome 10"/>
</dbReference>
<name>A0AAF0ZU42_SOLVR</name>
<dbReference type="AlphaFoldDB" id="A0AAF0ZU42"/>
<sequence>MPTGHPSSRNRRDLLYHLLVHLHLSTKVSTIVRISEPSLRILRVVWCKGVVSLMHALSLVETTRVHLPDRAHLEGLLLVLTEDQTAYMLSQVAKSKMICLMLLLV</sequence>
<evidence type="ECO:0000313" key="2">
    <source>
        <dbReference type="Proteomes" id="UP001234989"/>
    </source>
</evidence>
<gene>
    <name evidence="1" type="ORF">MTR67_043248</name>
</gene>
<proteinExistence type="predicted"/>
<accession>A0AAF0ZU42</accession>